<dbReference type="AlphaFoldDB" id="A0A839XD23"/>
<dbReference type="InterPro" id="IPR036689">
    <property type="entry name" value="ESAT-6-like_sf"/>
</dbReference>
<dbReference type="GO" id="GO:0009306">
    <property type="term" value="P:protein secretion"/>
    <property type="evidence" value="ECO:0007669"/>
    <property type="project" value="InterPro"/>
</dbReference>
<dbReference type="Proteomes" id="UP000564573">
    <property type="component" value="Unassembled WGS sequence"/>
</dbReference>
<evidence type="ECO:0000313" key="1">
    <source>
        <dbReference type="EMBL" id="MBB3661170.1"/>
    </source>
</evidence>
<organism evidence="1 2">
    <name type="scientific">Prauserella sediminis</name>
    <dbReference type="NCBI Taxonomy" id="577680"/>
    <lineage>
        <taxon>Bacteria</taxon>
        <taxon>Bacillati</taxon>
        <taxon>Actinomycetota</taxon>
        <taxon>Actinomycetes</taxon>
        <taxon>Pseudonocardiales</taxon>
        <taxon>Pseudonocardiaceae</taxon>
        <taxon>Prauserella</taxon>
        <taxon>Prauserella salsuginis group</taxon>
    </lineage>
</organism>
<evidence type="ECO:0000313" key="2">
    <source>
        <dbReference type="Proteomes" id="UP000564573"/>
    </source>
</evidence>
<dbReference type="Pfam" id="PF10824">
    <property type="entry name" value="T7SS_ESX_EspC"/>
    <property type="match status" value="1"/>
</dbReference>
<accession>A0A839XD23</accession>
<sequence>MTDFTVDVGGLEALGKDLDRTCENIDTATKKLADAAEDSIGTAELNEACEHFRSEWKEGLSKLREAVDEIRGGLSDAQKAYADVESDLQASLSKMAQGIESAGLNGGGDD</sequence>
<dbReference type="Gene3D" id="1.10.287.1060">
    <property type="entry name" value="ESAT-6-like"/>
    <property type="match status" value="1"/>
</dbReference>
<keyword evidence="2" id="KW-1185">Reference proteome</keyword>
<dbReference type="EMBL" id="JACIBS010000001">
    <property type="protein sequence ID" value="MBB3661170.1"/>
    <property type="molecule type" value="Genomic_DNA"/>
</dbReference>
<dbReference type="SUPFAM" id="SSF140453">
    <property type="entry name" value="EsxAB dimer-like"/>
    <property type="match status" value="1"/>
</dbReference>
<dbReference type="InterPro" id="IPR022536">
    <property type="entry name" value="EspC"/>
</dbReference>
<protein>
    <submittedName>
        <fullName evidence="1">DNA anti-recombination protein RmuC</fullName>
    </submittedName>
</protein>
<gene>
    <name evidence="1" type="ORF">FB384_000074</name>
</gene>
<reference evidence="1 2" key="1">
    <citation type="submission" date="2020-08" db="EMBL/GenBank/DDBJ databases">
        <title>Sequencing the genomes of 1000 actinobacteria strains.</title>
        <authorList>
            <person name="Klenk H.-P."/>
        </authorList>
    </citation>
    <scope>NUCLEOTIDE SEQUENCE [LARGE SCALE GENOMIC DNA]</scope>
    <source>
        <strain evidence="1 2">DSM 45267</strain>
    </source>
</reference>
<dbReference type="RefSeq" id="WP_183778071.1">
    <property type="nucleotide sequence ID" value="NZ_JACIBS010000001.1"/>
</dbReference>
<name>A0A839XD23_9PSEU</name>
<comment type="caution">
    <text evidence="1">The sequence shown here is derived from an EMBL/GenBank/DDBJ whole genome shotgun (WGS) entry which is preliminary data.</text>
</comment>
<proteinExistence type="predicted"/>